<reference evidence="2" key="2">
    <citation type="submission" date="2015-01" db="EMBL/GenBank/DDBJ databases">
        <title>Evolutionary Origins and Diversification of the Mycorrhizal Mutualists.</title>
        <authorList>
            <consortium name="DOE Joint Genome Institute"/>
            <consortium name="Mycorrhizal Genomics Consortium"/>
            <person name="Kohler A."/>
            <person name="Kuo A."/>
            <person name="Nagy L.G."/>
            <person name="Floudas D."/>
            <person name="Copeland A."/>
            <person name="Barry K.W."/>
            <person name="Cichocki N."/>
            <person name="Veneault-Fourrey C."/>
            <person name="LaButti K."/>
            <person name="Lindquist E.A."/>
            <person name="Lipzen A."/>
            <person name="Lundell T."/>
            <person name="Morin E."/>
            <person name="Murat C."/>
            <person name="Riley R."/>
            <person name="Ohm R."/>
            <person name="Sun H."/>
            <person name="Tunlid A."/>
            <person name="Henrissat B."/>
            <person name="Grigoriev I.V."/>
            <person name="Hibbett D.S."/>
            <person name="Martin F."/>
        </authorList>
    </citation>
    <scope>NUCLEOTIDE SEQUENCE [LARGE SCALE GENOMIC DNA]</scope>
    <source>
        <strain evidence="2">Zn</strain>
    </source>
</reference>
<evidence type="ECO:0000313" key="1">
    <source>
        <dbReference type="EMBL" id="KIM99691.1"/>
    </source>
</evidence>
<dbReference type="HOGENOM" id="CLU_068289_0_0_1"/>
<keyword evidence="2" id="KW-1185">Reference proteome</keyword>
<sequence>MKRDPLEHLQSPTSVHRPALHQFIAPDTLDTRHGETTLCSDSESDSYEDLESDDDCLLHEDNVQQNTMHPDHEYQSVRAGLVLSCYDKAEKWIASARYIAPPENRHLSYNPNITRDWKSRPIYLQEEDSDDSRLVIVSPIDGYFHLACPIYAFDPVQNLQCLLKEDLRTIRDVMVHLRRHHMRPPYCPTCCQTFRKMIDRDEHIRARSCKLQKLIKVEGINQHQKAKLSRRDNPRLSEEKRWLRLFSTIFPGAKSNPSPYLKDGIGLVVSLLRDYWSSNGQQCVSEYLSDRGLLHRDGPDEDRALAALHSLTLADLFEKFLHEQQAQVGDQPAQEEGEVEGKDA</sequence>
<dbReference type="InParanoid" id="A0A0C3HBI4"/>
<dbReference type="Proteomes" id="UP000054321">
    <property type="component" value="Unassembled WGS sequence"/>
</dbReference>
<dbReference type="EMBL" id="KN832878">
    <property type="protein sequence ID" value="KIM99691.1"/>
    <property type="molecule type" value="Genomic_DNA"/>
</dbReference>
<reference evidence="1 2" key="1">
    <citation type="submission" date="2014-04" db="EMBL/GenBank/DDBJ databases">
        <authorList>
            <consortium name="DOE Joint Genome Institute"/>
            <person name="Kuo A."/>
            <person name="Martino E."/>
            <person name="Perotto S."/>
            <person name="Kohler A."/>
            <person name="Nagy L.G."/>
            <person name="Floudas D."/>
            <person name="Copeland A."/>
            <person name="Barry K.W."/>
            <person name="Cichocki N."/>
            <person name="Veneault-Fourrey C."/>
            <person name="LaButti K."/>
            <person name="Lindquist E.A."/>
            <person name="Lipzen A."/>
            <person name="Lundell T."/>
            <person name="Morin E."/>
            <person name="Murat C."/>
            <person name="Sun H."/>
            <person name="Tunlid A."/>
            <person name="Henrissat B."/>
            <person name="Grigoriev I.V."/>
            <person name="Hibbett D.S."/>
            <person name="Martin F."/>
            <person name="Nordberg H.P."/>
            <person name="Cantor M.N."/>
            <person name="Hua S.X."/>
        </authorList>
    </citation>
    <scope>NUCLEOTIDE SEQUENCE [LARGE SCALE GENOMIC DNA]</scope>
    <source>
        <strain evidence="1 2">Zn</strain>
    </source>
</reference>
<name>A0A0C3HBI4_OIDMZ</name>
<dbReference type="PANTHER" id="PTHR38166:SF1">
    <property type="entry name" value="C2H2-TYPE DOMAIN-CONTAINING PROTEIN"/>
    <property type="match status" value="1"/>
</dbReference>
<proteinExistence type="predicted"/>
<evidence type="ECO:0008006" key="3">
    <source>
        <dbReference type="Google" id="ProtNLM"/>
    </source>
</evidence>
<dbReference type="AlphaFoldDB" id="A0A0C3HBI4"/>
<gene>
    <name evidence="1" type="ORF">OIDMADRAFT_125637</name>
</gene>
<dbReference type="OrthoDB" id="5241264at2759"/>
<dbReference type="STRING" id="913774.A0A0C3HBI4"/>
<accession>A0A0C3HBI4</accession>
<protein>
    <recommendedName>
        <fullName evidence="3">C2H2-type domain-containing protein</fullName>
    </recommendedName>
</protein>
<evidence type="ECO:0000313" key="2">
    <source>
        <dbReference type="Proteomes" id="UP000054321"/>
    </source>
</evidence>
<organism evidence="1 2">
    <name type="scientific">Oidiodendron maius (strain Zn)</name>
    <dbReference type="NCBI Taxonomy" id="913774"/>
    <lineage>
        <taxon>Eukaryota</taxon>
        <taxon>Fungi</taxon>
        <taxon>Dikarya</taxon>
        <taxon>Ascomycota</taxon>
        <taxon>Pezizomycotina</taxon>
        <taxon>Leotiomycetes</taxon>
        <taxon>Leotiomycetes incertae sedis</taxon>
        <taxon>Myxotrichaceae</taxon>
        <taxon>Oidiodendron</taxon>
    </lineage>
</organism>
<dbReference type="PANTHER" id="PTHR38166">
    <property type="entry name" value="C2H2-TYPE DOMAIN-CONTAINING PROTEIN-RELATED"/>
    <property type="match status" value="1"/>
</dbReference>